<protein>
    <submittedName>
        <fullName evidence="1">Unannotated protein</fullName>
    </submittedName>
</protein>
<accession>A0A6J6UT64</accession>
<proteinExistence type="predicted"/>
<gene>
    <name evidence="1" type="ORF">UFOPK2766_02337</name>
</gene>
<reference evidence="1" key="1">
    <citation type="submission" date="2020-05" db="EMBL/GenBank/DDBJ databases">
        <authorList>
            <person name="Chiriac C."/>
            <person name="Salcher M."/>
            <person name="Ghai R."/>
            <person name="Kavagutti S V."/>
        </authorList>
    </citation>
    <scope>NUCLEOTIDE SEQUENCE</scope>
</reference>
<dbReference type="EMBL" id="CAEZYU010000181">
    <property type="protein sequence ID" value="CAB4762950.1"/>
    <property type="molecule type" value="Genomic_DNA"/>
</dbReference>
<dbReference type="AntiFam" id="ANF00217">
    <property type="entry name" value="Shadow ORF (opposite uvrB)"/>
</dbReference>
<evidence type="ECO:0000313" key="1">
    <source>
        <dbReference type="EMBL" id="CAB4762950.1"/>
    </source>
</evidence>
<dbReference type="AlphaFoldDB" id="A0A6J6UT64"/>
<sequence>MAQAVDFIVDRGVLLNEGIAGRHIGLGLVVVVVGDKVFNPVFGKELPKFVC</sequence>
<name>A0A6J6UT64_9ZZZZ</name>
<organism evidence="1">
    <name type="scientific">freshwater metagenome</name>
    <dbReference type="NCBI Taxonomy" id="449393"/>
    <lineage>
        <taxon>unclassified sequences</taxon>
        <taxon>metagenomes</taxon>
        <taxon>ecological metagenomes</taxon>
    </lineage>
</organism>